<feature type="binding site" evidence="12">
    <location>
        <position position="25"/>
    </location>
    <ligand>
        <name>Zn(2+)</name>
        <dbReference type="ChEBI" id="CHEBI:29105"/>
        <label>1</label>
    </ligand>
</feature>
<evidence type="ECO:0000256" key="6">
    <source>
        <dbReference type="ARBA" id="ARBA00022741"/>
    </source>
</evidence>
<feature type="binding site" evidence="12">
    <location>
        <position position="276"/>
    </location>
    <ligand>
        <name>Zn(2+)</name>
        <dbReference type="ChEBI" id="CHEBI:29105"/>
        <label>2</label>
    </ligand>
</feature>
<dbReference type="PANTHER" id="PTHR11807:SF27">
    <property type="entry name" value="TRNA-5-METHYLURIDINE(54) 2-SULFURTRANSFERASE"/>
    <property type="match status" value="1"/>
</dbReference>
<evidence type="ECO:0000259" key="15">
    <source>
        <dbReference type="Pfam" id="PF22082"/>
    </source>
</evidence>
<dbReference type="Pfam" id="PF01171">
    <property type="entry name" value="ATP_bind_3"/>
    <property type="match status" value="1"/>
</dbReference>
<feature type="binding site" evidence="12">
    <location>
        <position position="6"/>
    </location>
    <ligand>
        <name>Zn(2+)</name>
        <dbReference type="ChEBI" id="CHEBI:29105"/>
        <label>1</label>
    </ligand>
</feature>
<dbReference type="InterPro" id="IPR054306">
    <property type="entry name" value="TtuA-like_LIM_N"/>
</dbReference>
<evidence type="ECO:0000256" key="13">
    <source>
        <dbReference type="PIRSR" id="PIRSR004976-51"/>
    </source>
</evidence>
<feature type="domain" description="2-thiouridine synthetase TtuA-like N-terminal LIM" evidence="15">
    <location>
        <begin position="3"/>
        <end position="27"/>
    </location>
</feature>
<evidence type="ECO:0000256" key="1">
    <source>
        <dbReference type="ARBA" id="ARBA00001946"/>
    </source>
</evidence>
<feature type="binding site" evidence="12">
    <location>
        <position position="279"/>
    </location>
    <ligand>
        <name>Zn(2+)</name>
        <dbReference type="ChEBI" id="CHEBI:29105"/>
        <label>2</label>
    </ligand>
</feature>
<feature type="binding site" evidence="13">
    <location>
        <begin position="53"/>
        <end position="55"/>
    </location>
    <ligand>
        <name>ATP</name>
        <dbReference type="ChEBI" id="CHEBI:30616"/>
    </ligand>
</feature>
<keyword evidence="3" id="KW-0004">4Fe-4S</keyword>
<dbReference type="OrthoDB" id="9801054at2"/>
<evidence type="ECO:0000259" key="14">
    <source>
        <dbReference type="Pfam" id="PF01171"/>
    </source>
</evidence>
<dbReference type="Pfam" id="PF22082">
    <property type="entry name" value="TtuA_LIM_N"/>
    <property type="match status" value="1"/>
</dbReference>
<comment type="cofactor">
    <cofactor evidence="1">
        <name>Mg(2+)</name>
        <dbReference type="ChEBI" id="CHEBI:18420"/>
    </cofactor>
</comment>
<keyword evidence="9" id="KW-0460">Magnesium</keyword>
<reference evidence="17" key="1">
    <citation type="journal article" date="2016" name="Front. Microbiol.">
        <title>The complete genome sequence of hyperthermophile Dictyoglomus turgidum DSM 6724 reveals a specialized carbohydrate fermentor.</title>
        <authorList>
            <person name="Brumm P.J."/>
            <person name="Gowda K."/>
            <person name="Robb F.T."/>
            <person name="Mead D.A."/>
        </authorList>
    </citation>
    <scope>NUCLEOTIDE SEQUENCE [LARGE SCALE GENOMIC DNA]</scope>
    <source>
        <strain evidence="17">DSM 6724 / Z-1310</strain>
    </source>
</reference>
<feature type="binding site" evidence="13">
    <location>
        <position position="79"/>
    </location>
    <ligand>
        <name>ATP</name>
        <dbReference type="ChEBI" id="CHEBI:30616"/>
    </ligand>
</feature>
<evidence type="ECO:0000256" key="11">
    <source>
        <dbReference type="ARBA" id="ARBA00023014"/>
    </source>
</evidence>
<evidence type="ECO:0000256" key="12">
    <source>
        <dbReference type="PIRSR" id="PIRSR004976-50"/>
    </source>
</evidence>
<dbReference type="GO" id="GO:0005524">
    <property type="term" value="F:ATP binding"/>
    <property type="evidence" value="ECO:0007669"/>
    <property type="project" value="UniProtKB-KW"/>
</dbReference>
<feature type="binding site" evidence="12">
    <location>
        <position position="288"/>
    </location>
    <ligand>
        <name>Zn(2+)</name>
        <dbReference type="ChEBI" id="CHEBI:29105"/>
        <label>2</label>
    </ligand>
</feature>
<dbReference type="EMBL" id="CP001251">
    <property type="protein sequence ID" value="ACK42944.1"/>
    <property type="molecule type" value="Genomic_DNA"/>
</dbReference>
<keyword evidence="17" id="KW-1185">Reference proteome</keyword>
<organism evidence="16 17">
    <name type="scientific">Dictyoglomus turgidum (strain DSM 6724 / Z-1310)</name>
    <dbReference type="NCBI Taxonomy" id="515635"/>
    <lineage>
        <taxon>Bacteria</taxon>
        <taxon>Pseudomonadati</taxon>
        <taxon>Dictyoglomota</taxon>
        <taxon>Dictyoglomia</taxon>
        <taxon>Dictyoglomales</taxon>
        <taxon>Dictyoglomaceae</taxon>
        <taxon>Dictyoglomus</taxon>
    </lineage>
</organism>
<dbReference type="PIRSF" id="PIRSF004976">
    <property type="entry name" value="ATPase_YdaO"/>
    <property type="match status" value="1"/>
</dbReference>
<dbReference type="GO" id="GO:0002144">
    <property type="term" value="C:cytosolic tRNA wobble base thiouridylase complex"/>
    <property type="evidence" value="ECO:0000318"/>
    <property type="project" value="GO_Central"/>
</dbReference>
<dbReference type="InterPro" id="IPR035107">
    <property type="entry name" value="tRNA_thiolation_TtcA_Ctu1"/>
</dbReference>
<dbReference type="EnsemblBacteria" id="ACK42944">
    <property type="protein sequence ID" value="ACK42944"/>
    <property type="gene ID" value="Dtur_1672"/>
</dbReference>
<dbReference type="GO" id="GO:0000049">
    <property type="term" value="F:tRNA binding"/>
    <property type="evidence" value="ECO:0000318"/>
    <property type="project" value="GO_Central"/>
</dbReference>
<dbReference type="FunFam" id="3.40.50.620:FF:000174">
    <property type="entry name" value="ATPase, PP-loop superfamily"/>
    <property type="match status" value="1"/>
</dbReference>
<evidence type="ECO:0000256" key="9">
    <source>
        <dbReference type="ARBA" id="ARBA00022842"/>
    </source>
</evidence>
<keyword evidence="11" id="KW-0411">Iron-sulfur</keyword>
<name>B8E370_DICTD</name>
<evidence type="ECO:0000256" key="10">
    <source>
        <dbReference type="ARBA" id="ARBA00023004"/>
    </source>
</evidence>
<dbReference type="GO" id="GO:0016740">
    <property type="term" value="F:transferase activity"/>
    <property type="evidence" value="ECO:0007669"/>
    <property type="project" value="UniProtKB-KW"/>
</dbReference>
<feature type="binding site" evidence="12">
    <location>
        <position position="22"/>
    </location>
    <ligand>
        <name>Zn(2+)</name>
        <dbReference type="ChEBI" id="CHEBI:29105"/>
        <label>1</label>
    </ligand>
</feature>
<evidence type="ECO:0000256" key="4">
    <source>
        <dbReference type="ARBA" id="ARBA00022679"/>
    </source>
</evidence>
<evidence type="ECO:0000256" key="8">
    <source>
        <dbReference type="ARBA" id="ARBA00022840"/>
    </source>
</evidence>
<evidence type="ECO:0000256" key="7">
    <source>
        <dbReference type="ARBA" id="ARBA00022833"/>
    </source>
</evidence>
<evidence type="ECO:0000256" key="3">
    <source>
        <dbReference type="ARBA" id="ARBA00022485"/>
    </source>
</evidence>
<feature type="binding site" evidence="12">
    <location>
        <position position="291"/>
    </location>
    <ligand>
        <name>Zn(2+)</name>
        <dbReference type="ChEBI" id="CHEBI:29105"/>
        <label>2</label>
    </ligand>
</feature>
<keyword evidence="5 12" id="KW-0479">Metal-binding</keyword>
<dbReference type="HOGENOM" id="CLU_026481_1_1_0"/>
<keyword evidence="6 13" id="KW-0547">Nucleotide-binding</keyword>
<gene>
    <name evidence="16" type="ordered locus">Dtur_1672</name>
</gene>
<dbReference type="GO" id="GO:0046872">
    <property type="term" value="F:metal ion binding"/>
    <property type="evidence" value="ECO:0007669"/>
    <property type="project" value="UniProtKB-KW"/>
</dbReference>
<dbReference type="PANTHER" id="PTHR11807">
    <property type="entry name" value="ATPASES OF THE PP SUPERFAMILY-RELATED"/>
    <property type="match status" value="1"/>
</dbReference>
<dbReference type="Gene3D" id="3.40.50.620">
    <property type="entry name" value="HUPs"/>
    <property type="match status" value="1"/>
</dbReference>
<accession>B8E370</accession>
<dbReference type="AlphaFoldDB" id="B8E370"/>
<evidence type="ECO:0000313" key="16">
    <source>
        <dbReference type="EMBL" id="ACK42944.1"/>
    </source>
</evidence>
<dbReference type="CDD" id="cd01993">
    <property type="entry name" value="TtuA-like"/>
    <property type="match status" value="1"/>
</dbReference>
<keyword evidence="8 13" id="KW-0067">ATP-binding</keyword>
<dbReference type="KEGG" id="dtu:Dtur_1672"/>
<dbReference type="GO" id="GO:0051539">
    <property type="term" value="F:4 iron, 4 sulfur cluster binding"/>
    <property type="evidence" value="ECO:0007669"/>
    <property type="project" value="UniProtKB-KW"/>
</dbReference>
<keyword evidence="10" id="KW-0408">Iron</keyword>
<feature type="binding site" evidence="13">
    <location>
        <position position="156"/>
    </location>
    <ligand>
        <name>ATP</name>
        <dbReference type="ChEBI" id="CHEBI:30616"/>
    </ligand>
</feature>
<feature type="binding site" evidence="12">
    <location>
        <position position="3"/>
    </location>
    <ligand>
        <name>Zn(2+)</name>
        <dbReference type="ChEBI" id="CHEBI:29105"/>
        <label>1</label>
    </ligand>
</feature>
<evidence type="ECO:0000256" key="2">
    <source>
        <dbReference type="ARBA" id="ARBA00001966"/>
    </source>
</evidence>
<comment type="cofactor">
    <cofactor evidence="2">
        <name>[4Fe-4S] cluster</name>
        <dbReference type="ChEBI" id="CHEBI:49883"/>
    </cofactor>
</comment>
<evidence type="ECO:0000256" key="5">
    <source>
        <dbReference type="ARBA" id="ARBA00022723"/>
    </source>
</evidence>
<keyword evidence="4" id="KW-0808">Transferase</keyword>
<dbReference type="eggNOG" id="COG0037">
    <property type="taxonomic scope" value="Bacteria"/>
</dbReference>
<dbReference type="InParanoid" id="B8E370"/>
<evidence type="ECO:0000313" key="17">
    <source>
        <dbReference type="Proteomes" id="UP000007719"/>
    </source>
</evidence>
<dbReference type="STRING" id="515635.Dtur_1672"/>
<dbReference type="RefSeq" id="WP_012584019.1">
    <property type="nucleotide sequence ID" value="NC_011661.1"/>
</dbReference>
<feature type="binding site" evidence="13">
    <location>
        <position position="161"/>
    </location>
    <ligand>
        <name>ATP</name>
        <dbReference type="ChEBI" id="CHEBI:30616"/>
    </ligand>
</feature>
<keyword evidence="7 12" id="KW-0862">Zinc</keyword>
<dbReference type="InterPro" id="IPR011063">
    <property type="entry name" value="TilS/TtcA_N"/>
</dbReference>
<dbReference type="GO" id="GO:0002143">
    <property type="term" value="P:tRNA wobble position uridine thiolation"/>
    <property type="evidence" value="ECO:0000318"/>
    <property type="project" value="GO_Central"/>
</dbReference>
<dbReference type="PATRIC" id="fig|515635.4.peg.1722"/>
<dbReference type="InterPro" id="IPR014729">
    <property type="entry name" value="Rossmann-like_a/b/a_fold"/>
</dbReference>
<protein>
    <submittedName>
        <fullName evidence="16">PP-loop domain protein</fullName>
    </submittedName>
</protein>
<feature type="binding site" evidence="13">
    <location>
        <position position="59"/>
    </location>
    <ligand>
        <name>ATP</name>
        <dbReference type="ChEBI" id="CHEBI:30616"/>
    </ligand>
</feature>
<feature type="domain" description="tRNA(Ile)-lysidine/2-thiocytidine synthase N-terminal" evidence="14">
    <location>
        <begin position="49"/>
        <end position="223"/>
    </location>
</feature>
<sequence length="318" mass="36562">MHCTKCHNEASIYIRRHNTAFCKEHFIEYIYGQVEKAIKKYKMFEKNDQILVAVSGGKDSLALWDILISLGYKADGLHIDLGISEYSEKSKETVKKFAESKNLKLHIISIKDLYGLGIKEIAHKNRKTPCATCGVIKRYIMNLAALELKYNVIATGHNLDDESATLLGNILHWQIDYLKAHSPILLEDEVGFARKVKPLYRVSEYETSAYCIMKKIEYIIDECPMSIDAQSLKYKEILNIIERDSPGTKEQFYFGFLEKGKIYFSPEKRDIKLNNCKICGQPTTSEICGFCRQMTKANLEPLRIKEFVIKLKDSYGQI</sequence>
<dbReference type="SUPFAM" id="SSF52402">
    <property type="entry name" value="Adenine nucleotide alpha hydrolases-like"/>
    <property type="match status" value="1"/>
</dbReference>
<proteinExistence type="predicted"/>
<dbReference type="Proteomes" id="UP000007719">
    <property type="component" value="Chromosome"/>
</dbReference>